<feature type="transmembrane region" description="Helical" evidence="4">
    <location>
        <begin position="168"/>
        <end position="192"/>
    </location>
</feature>
<evidence type="ECO:0000313" key="5">
    <source>
        <dbReference type="EMBL" id="MQM13699.1"/>
    </source>
</evidence>
<comment type="similarity">
    <text evidence="1">Belongs to the short-chain dehydrogenases/reductases (SDR) family.</text>
</comment>
<name>A0A843WU87_COLES</name>
<feature type="compositionally biased region" description="Polar residues" evidence="3">
    <location>
        <begin position="107"/>
        <end position="118"/>
    </location>
</feature>
<evidence type="ECO:0000256" key="4">
    <source>
        <dbReference type="SAM" id="Phobius"/>
    </source>
</evidence>
<feature type="non-terminal residue" evidence="5">
    <location>
        <position position="321"/>
    </location>
</feature>
<dbReference type="PANTHER" id="PTHR24320:SF227">
    <property type="entry name" value="RETINOL DEHYDROGENASE 11"/>
    <property type="match status" value="1"/>
</dbReference>
<keyword evidence="6" id="KW-1185">Reference proteome</keyword>
<dbReference type="AlphaFoldDB" id="A0A843WU87"/>
<comment type="caution">
    <text evidence="5">The sequence shown here is derived from an EMBL/GenBank/DDBJ whole genome shotgun (WGS) entry which is preliminary data.</text>
</comment>
<evidence type="ECO:0000256" key="2">
    <source>
        <dbReference type="ARBA" id="ARBA00023002"/>
    </source>
</evidence>
<dbReference type="Pfam" id="PF00106">
    <property type="entry name" value="adh_short"/>
    <property type="match status" value="1"/>
</dbReference>
<accession>A0A843WU87</accession>
<dbReference type="GO" id="GO:0016491">
    <property type="term" value="F:oxidoreductase activity"/>
    <property type="evidence" value="ECO:0007669"/>
    <property type="project" value="UniProtKB-KW"/>
</dbReference>
<dbReference type="SUPFAM" id="SSF51735">
    <property type="entry name" value="NAD(P)-binding Rossmann-fold domains"/>
    <property type="match status" value="1"/>
</dbReference>
<evidence type="ECO:0000256" key="1">
    <source>
        <dbReference type="ARBA" id="ARBA00006484"/>
    </source>
</evidence>
<feature type="region of interest" description="Disordered" evidence="3">
    <location>
        <begin position="29"/>
        <end position="62"/>
    </location>
</feature>
<feature type="region of interest" description="Disordered" evidence="3">
    <location>
        <begin position="107"/>
        <end position="136"/>
    </location>
</feature>
<keyword evidence="2" id="KW-0560">Oxidoreductase</keyword>
<dbReference type="PANTHER" id="PTHR24320">
    <property type="entry name" value="RETINOL DEHYDROGENASE"/>
    <property type="match status" value="1"/>
</dbReference>
<dbReference type="PRINTS" id="PR00081">
    <property type="entry name" value="GDHRDH"/>
</dbReference>
<dbReference type="OrthoDB" id="542013at2759"/>
<feature type="compositionally biased region" description="Low complexity" evidence="3">
    <location>
        <begin position="36"/>
        <end position="62"/>
    </location>
</feature>
<dbReference type="Proteomes" id="UP000652761">
    <property type="component" value="Unassembled WGS sequence"/>
</dbReference>
<dbReference type="InterPro" id="IPR036291">
    <property type="entry name" value="NAD(P)-bd_dom_sf"/>
</dbReference>
<proteinExistence type="inferred from homology"/>
<keyword evidence="4" id="KW-0812">Transmembrane</keyword>
<evidence type="ECO:0000256" key="3">
    <source>
        <dbReference type="SAM" id="MobiDB-lite"/>
    </source>
</evidence>
<gene>
    <name evidence="5" type="ORF">Taro_046627</name>
</gene>
<dbReference type="InterPro" id="IPR002347">
    <property type="entry name" value="SDR_fam"/>
</dbReference>
<dbReference type="Gene3D" id="3.40.50.720">
    <property type="entry name" value="NAD(P)-binding Rossmann-like Domain"/>
    <property type="match status" value="1"/>
</dbReference>
<reference evidence="5" key="1">
    <citation type="submission" date="2017-07" db="EMBL/GenBank/DDBJ databases">
        <title>Taro Niue Genome Assembly and Annotation.</title>
        <authorList>
            <person name="Atibalentja N."/>
            <person name="Keating K."/>
            <person name="Fields C.J."/>
        </authorList>
    </citation>
    <scope>NUCLEOTIDE SEQUENCE</scope>
    <source>
        <strain evidence="5">Niue_2</strain>
        <tissue evidence="5">Leaf</tissue>
    </source>
</reference>
<keyword evidence="4" id="KW-0472">Membrane</keyword>
<dbReference type="EMBL" id="NMUH01005792">
    <property type="protein sequence ID" value="MQM13699.1"/>
    <property type="molecule type" value="Genomic_DNA"/>
</dbReference>
<keyword evidence="4" id="KW-1133">Transmembrane helix</keyword>
<organism evidence="5 6">
    <name type="scientific">Colocasia esculenta</name>
    <name type="common">Wild taro</name>
    <name type="synonym">Arum esculentum</name>
    <dbReference type="NCBI Taxonomy" id="4460"/>
    <lineage>
        <taxon>Eukaryota</taxon>
        <taxon>Viridiplantae</taxon>
        <taxon>Streptophyta</taxon>
        <taxon>Embryophyta</taxon>
        <taxon>Tracheophyta</taxon>
        <taxon>Spermatophyta</taxon>
        <taxon>Magnoliopsida</taxon>
        <taxon>Liliopsida</taxon>
        <taxon>Araceae</taxon>
        <taxon>Aroideae</taxon>
        <taxon>Colocasieae</taxon>
        <taxon>Colocasia</taxon>
    </lineage>
</organism>
<sequence>LSEGAGRHRPDKHKRKHLKRIRIRRNDIVLPPRSPSPKLSGLRRPLLLGLRHSPPSSRSRRPSLAPISLSIIFSTPGRWDHVPALSLRAFHSRRACDAEAGRCSSPCSPADTFSTSRPPASGGTLSEPGKDEERRTVDLTSDSRLLSMIGMDGEAVKMVRSVEFWRMAILWTLSLLYSYLLLVLKGACFFLPGHHQLQSYSCSFSRAPTGPKPICVITGATSGLGAAAAKALTAKGFCVVLVGRSPHLLSKIVERITEQVKDAQLKEFIVDMSSIRSIMEFKSSLEQWLSDSNLHPSIQLLINNAGILARSYRVSADGYDQ</sequence>
<evidence type="ECO:0000313" key="6">
    <source>
        <dbReference type="Proteomes" id="UP000652761"/>
    </source>
</evidence>
<protein>
    <submittedName>
        <fullName evidence="5">Uncharacterized protein</fullName>
    </submittedName>
</protein>